<evidence type="ECO:0000256" key="1">
    <source>
        <dbReference type="SAM" id="SignalP"/>
    </source>
</evidence>
<evidence type="ECO:0000313" key="3">
    <source>
        <dbReference type="Proteomes" id="UP000299102"/>
    </source>
</evidence>
<feature type="signal peptide" evidence="1">
    <location>
        <begin position="1"/>
        <end position="19"/>
    </location>
</feature>
<comment type="caution">
    <text evidence="2">The sequence shown here is derived from an EMBL/GenBank/DDBJ whole genome shotgun (WGS) entry which is preliminary data.</text>
</comment>
<name>A0A4C1UWU3_EUMVA</name>
<feature type="chain" id="PRO_5020037532" evidence="1">
    <location>
        <begin position="20"/>
        <end position="174"/>
    </location>
</feature>
<dbReference type="Proteomes" id="UP000299102">
    <property type="component" value="Unassembled WGS sequence"/>
</dbReference>
<gene>
    <name evidence="2" type="ORF">EVAR_81871_1</name>
</gene>
<reference evidence="2 3" key="1">
    <citation type="journal article" date="2019" name="Commun. Biol.">
        <title>The bagworm genome reveals a unique fibroin gene that provides high tensile strength.</title>
        <authorList>
            <person name="Kono N."/>
            <person name="Nakamura H."/>
            <person name="Ohtoshi R."/>
            <person name="Tomita M."/>
            <person name="Numata K."/>
            <person name="Arakawa K."/>
        </authorList>
    </citation>
    <scope>NUCLEOTIDE SEQUENCE [LARGE SCALE GENOMIC DNA]</scope>
</reference>
<keyword evidence="1" id="KW-0732">Signal</keyword>
<sequence length="174" mass="18679">MATKLCLRVLLCFSYGVFGFNLEPRIPVVKFGSPGSYFGFSVAEHQTTAGDVASSWCVSPLQCFKKRVMSRAKVDHLASFVNLLESIQRTALCGVGSSSYHVTFTNERSNSDALKTVPAEARSIGQTAASAQGFVVFGAGRIESPSEAYAYLPFTKQRGEAEGGGLHVVFVPRG</sequence>
<dbReference type="EMBL" id="BGZK01000240">
    <property type="protein sequence ID" value="GBP30973.1"/>
    <property type="molecule type" value="Genomic_DNA"/>
</dbReference>
<protein>
    <submittedName>
        <fullName evidence="2">Uncharacterized protein</fullName>
    </submittedName>
</protein>
<dbReference type="OrthoDB" id="5317514at2759"/>
<keyword evidence="3" id="KW-1185">Reference proteome</keyword>
<dbReference type="AlphaFoldDB" id="A0A4C1UWU3"/>
<accession>A0A4C1UWU3</accession>
<evidence type="ECO:0000313" key="2">
    <source>
        <dbReference type="EMBL" id="GBP30973.1"/>
    </source>
</evidence>
<proteinExistence type="predicted"/>
<organism evidence="2 3">
    <name type="scientific">Eumeta variegata</name>
    <name type="common">Bagworm moth</name>
    <name type="synonym">Eumeta japonica</name>
    <dbReference type="NCBI Taxonomy" id="151549"/>
    <lineage>
        <taxon>Eukaryota</taxon>
        <taxon>Metazoa</taxon>
        <taxon>Ecdysozoa</taxon>
        <taxon>Arthropoda</taxon>
        <taxon>Hexapoda</taxon>
        <taxon>Insecta</taxon>
        <taxon>Pterygota</taxon>
        <taxon>Neoptera</taxon>
        <taxon>Endopterygota</taxon>
        <taxon>Lepidoptera</taxon>
        <taxon>Glossata</taxon>
        <taxon>Ditrysia</taxon>
        <taxon>Tineoidea</taxon>
        <taxon>Psychidae</taxon>
        <taxon>Oiketicinae</taxon>
        <taxon>Eumeta</taxon>
    </lineage>
</organism>